<feature type="domain" description="Lnb N-terminal periplasmic" evidence="2">
    <location>
        <begin position="234"/>
        <end position="391"/>
    </location>
</feature>
<dbReference type="EMBL" id="MDEJ01000063">
    <property type="protein sequence ID" value="PPU93035.1"/>
    <property type="molecule type" value="Genomic_DNA"/>
</dbReference>
<proteinExistence type="predicted"/>
<dbReference type="OrthoDB" id="5978971at2"/>
<accession>A0A2S7ENE9</accession>
<dbReference type="Pfam" id="PF13387">
    <property type="entry name" value="Lnb_N"/>
    <property type="match status" value="1"/>
</dbReference>
<dbReference type="AlphaFoldDB" id="A0A2S7ENE9"/>
<dbReference type="InterPro" id="IPR025178">
    <property type="entry name" value="Lnb_N"/>
</dbReference>
<comment type="caution">
    <text evidence="4">The sequence shown here is derived from an EMBL/GenBank/DDBJ whole genome shotgun (WGS) entry which is preliminary data.</text>
</comment>
<organism evidence="4 5">
    <name type="scientific">Xanthomonas populi</name>
    <dbReference type="NCBI Taxonomy" id="53414"/>
    <lineage>
        <taxon>Bacteria</taxon>
        <taxon>Pseudomonadati</taxon>
        <taxon>Pseudomonadota</taxon>
        <taxon>Gammaproteobacteria</taxon>
        <taxon>Lysobacterales</taxon>
        <taxon>Lysobacteraceae</taxon>
        <taxon>Xanthomonas</taxon>
    </lineage>
</organism>
<reference evidence="5" key="1">
    <citation type="submission" date="2016-08" db="EMBL/GenBank/DDBJ databases">
        <authorList>
            <person name="Merda D."/>
            <person name="Briand M."/>
            <person name="Taghouti G."/>
            <person name="Carrere S."/>
            <person name="Gouzy J."/>
            <person name="Portier P."/>
            <person name="Jacques M.-A."/>
            <person name="Fischer-Le Saux M."/>
        </authorList>
    </citation>
    <scope>NUCLEOTIDE SEQUENCE [LARGE SCALE GENOMIC DNA]</scope>
    <source>
        <strain evidence="5">CFBP1817</strain>
    </source>
</reference>
<feature type="domain" description="DUF7844" evidence="3">
    <location>
        <begin position="27"/>
        <end position="129"/>
    </location>
</feature>
<evidence type="ECO:0000313" key="5">
    <source>
        <dbReference type="Proteomes" id="UP000239939"/>
    </source>
</evidence>
<evidence type="ECO:0000259" key="2">
    <source>
        <dbReference type="Pfam" id="PF13387"/>
    </source>
</evidence>
<dbReference type="Pfam" id="PF25226">
    <property type="entry name" value="DUF7844"/>
    <property type="match status" value="2"/>
</dbReference>
<dbReference type="RefSeq" id="WP_128417261.1">
    <property type="nucleotide sequence ID" value="NZ_MDEJ01000063.1"/>
</dbReference>
<sequence length="619" mass="68598">MSLRRWCGWLWLAAVIAPAAQAELHVEVAPSGLSPAQIDATHALVEQVTQHLPPGWTQRISAPIQLQWRTDLPAHVHGRAIGHRVLLDRALLHSWSAQSATAQADINAPATRAAMAALLHELAHVLDRGPQGGLSRAPRLRDLAGWQVRPWRIGRGDNQFSDRSPDDYERRSPAEFVAVNLEHYVLDADYRCRRPALSAWFSERLGAPRAVVACQTTLSYLQADSDAGAMSLLTLDPARVYAVDYLLAEGNEQPMSRWGHSMLRLVICAPGRAPGTDCRMDLQYHRVLSFRAFVGDVQISSWRGLTGSYPSWLFVLPLNQVLDEYTKVELRALSSVPLKLTRDDIAALLARVAQVHWSYDGRYYFIGNNCAVETYKLLHDGVPRLAAAGLSSITPRGVRQQLQRAGIADMQVLDDRAQAIRQGYYFESAAAHYQTMFEVIRRGMLVPQVSVEQWLDARPDARAQWFDHGGLRETAAALLLEQAALRRQEFLARDALKRLLQPGVAGRDVVHGQLQALFARQAQLSHPATLLGTSGYGLPQADEQQQLTARVVQESSVLVGGWKQLQALGRQQLPADVRTGLEQGEANVERLRARLRVLARGDAAADKVQADMGIPLQTQ</sequence>
<gene>
    <name evidence="4" type="ORF">XpopCFBP1817_11570</name>
</gene>
<evidence type="ECO:0000313" key="4">
    <source>
        <dbReference type="EMBL" id="PPU93035.1"/>
    </source>
</evidence>
<feature type="domain" description="DUF7844" evidence="3">
    <location>
        <begin position="134"/>
        <end position="206"/>
    </location>
</feature>
<dbReference type="Proteomes" id="UP000239939">
    <property type="component" value="Unassembled WGS sequence"/>
</dbReference>
<name>A0A2S7ENE9_9XANT</name>
<evidence type="ECO:0000256" key="1">
    <source>
        <dbReference type="SAM" id="SignalP"/>
    </source>
</evidence>
<protein>
    <submittedName>
        <fullName evidence="4">Uncharacterized protein</fullName>
    </submittedName>
</protein>
<dbReference type="InterPro" id="IPR057166">
    <property type="entry name" value="DUF7844"/>
</dbReference>
<evidence type="ECO:0000259" key="3">
    <source>
        <dbReference type="Pfam" id="PF25226"/>
    </source>
</evidence>
<feature type="signal peptide" evidence="1">
    <location>
        <begin position="1"/>
        <end position="22"/>
    </location>
</feature>
<feature type="chain" id="PRO_5015627395" evidence="1">
    <location>
        <begin position="23"/>
        <end position="619"/>
    </location>
</feature>
<keyword evidence="1" id="KW-0732">Signal</keyword>
<keyword evidence="5" id="KW-1185">Reference proteome</keyword>